<dbReference type="STRING" id="1344003.SAMN05445060_2716"/>
<organism evidence="1 2">
    <name type="scientific">Williamsia sterculiae</name>
    <dbReference type="NCBI Taxonomy" id="1344003"/>
    <lineage>
        <taxon>Bacteria</taxon>
        <taxon>Bacillati</taxon>
        <taxon>Actinomycetota</taxon>
        <taxon>Actinomycetes</taxon>
        <taxon>Mycobacteriales</taxon>
        <taxon>Nocardiaceae</taxon>
        <taxon>Williamsia</taxon>
    </lineage>
</organism>
<protein>
    <submittedName>
        <fullName evidence="1">Uncharacterized protein</fullName>
    </submittedName>
</protein>
<dbReference type="AlphaFoldDB" id="A0A1N7GFH1"/>
<sequence length="63" mass="6909">MADRDERAKEITQIVCIIAVVVLAWVDAQPSFDVPQVAYWILGGIALGVRDIRKLLGGGDERT</sequence>
<accession>A0A1N7GFH1</accession>
<gene>
    <name evidence="1" type="ORF">SAMN05445060_2716</name>
</gene>
<reference evidence="1 2" key="1">
    <citation type="submission" date="2017-01" db="EMBL/GenBank/DDBJ databases">
        <authorList>
            <person name="Mah S.A."/>
            <person name="Swanson W.J."/>
            <person name="Moy G.W."/>
            <person name="Vacquier V.D."/>
        </authorList>
    </citation>
    <scope>NUCLEOTIDE SEQUENCE [LARGE SCALE GENOMIC DNA]</scope>
    <source>
        <strain evidence="1 2">CPCC 203464</strain>
    </source>
</reference>
<evidence type="ECO:0000313" key="1">
    <source>
        <dbReference type="EMBL" id="SIS11246.1"/>
    </source>
</evidence>
<dbReference type="EMBL" id="FTNT01000008">
    <property type="protein sequence ID" value="SIS11246.1"/>
    <property type="molecule type" value="Genomic_DNA"/>
</dbReference>
<dbReference type="Proteomes" id="UP000186218">
    <property type="component" value="Unassembled WGS sequence"/>
</dbReference>
<proteinExistence type="predicted"/>
<keyword evidence="2" id="KW-1185">Reference proteome</keyword>
<name>A0A1N7GFH1_9NOCA</name>
<evidence type="ECO:0000313" key="2">
    <source>
        <dbReference type="Proteomes" id="UP000186218"/>
    </source>
</evidence>